<evidence type="ECO:0000313" key="9">
    <source>
        <dbReference type="Proteomes" id="UP000218615"/>
    </source>
</evidence>
<protein>
    <recommendedName>
        <fullName evidence="7">NnrU domain-containing protein</fullName>
    </recommendedName>
</protein>
<feature type="transmembrane region" description="Helical" evidence="6">
    <location>
        <begin position="146"/>
        <end position="166"/>
    </location>
</feature>
<keyword evidence="3 6" id="KW-0812">Transmembrane</keyword>
<organism evidence="8 9">
    <name type="scientific">Candidatus Methanoperedens nitratireducens</name>
    <dbReference type="NCBI Taxonomy" id="1392998"/>
    <lineage>
        <taxon>Archaea</taxon>
        <taxon>Methanobacteriati</taxon>
        <taxon>Methanobacteriota</taxon>
        <taxon>Stenosarchaea group</taxon>
        <taxon>Methanomicrobia</taxon>
        <taxon>Methanosarcinales</taxon>
        <taxon>ANME-2 cluster</taxon>
        <taxon>Candidatus Methanoperedentaceae</taxon>
        <taxon>Candidatus Methanoperedens</taxon>
    </lineage>
</organism>
<evidence type="ECO:0000256" key="4">
    <source>
        <dbReference type="ARBA" id="ARBA00022989"/>
    </source>
</evidence>
<dbReference type="PANTHER" id="PTHR31040:SF1">
    <property type="entry name" value="NURIM"/>
    <property type="match status" value="1"/>
</dbReference>
<dbReference type="EMBL" id="FZMP01000223">
    <property type="protein sequence ID" value="SNQ62480.1"/>
    <property type="molecule type" value="Genomic_DNA"/>
</dbReference>
<feature type="transmembrane region" description="Helical" evidence="6">
    <location>
        <begin position="118"/>
        <end position="140"/>
    </location>
</feature>
<comment type="subcellular location">
    <subcellularLocation>
        <location evidence="1">Membrane</location>
        <topology evidence="1">Multi-pass membrane protein</topology>
    </subcellularLocation>
</comment>
<sequence length="202" mass="23351">MNILITFVLYFLIFAAIHSLLATAYIKNKAERLLREKFRFYRLLYTIISFPTFAPAFLVWLKYSAFTPLVYTIPDWLYPVFLLIRLLGIGLFMYAVFQTDILEFIGIKPTRKEAETKLITGGAYGIVRHPMYTGGIAALFTEMKMSQLDLTASSLVSIYLVIGAFIEEKRLVSTFGDGYRRYRQQVSMFVPIKWIMGLKLHP</sequence>
<evidence type="ECO:0000256" key="2">
    <source>
        <dbReference type="ARBA" id="ARBA00010631"/>
    </source>
</evidence>
<keyword evidence="9" id="KW-1185">Reference proteome</keyword>
<feature type="transmembrane region" description="Helical" evidence="6">
    <location>
        <begin position="6"/>
        <end position="28"/>
    </location>
</feature>
<evidence type="ECO:0000256" key="5">
    <source>
        <dbReference type="ARBA" id="ARBA00023136"/>
    </source>
</evidence>
<dbReference type="RefSeq" id="WP_096207035.1">
    <property type="nucleotide sequence ID" value="NZ_FZMP01000223.1"/>
</dbReference>
<dbReference type="AlphaFoldDB" id="A0A284VT68"/>
<evidence type="ECO:0000256" key="6">
    <source>
        <dbReference type="SAM" id="Phobius"/>
    </source>
</evidence>
<keyword evidence="5 6" id="KW-0472">Membrane</keyword>
<proteinExistence type="inferred from homology"/>
<feature type="transmembrane region" description="Helical" evidence="6">
    <location>
        <begin position="76"/>
        <end position="97"/>
    </location>
</feature>
<dbReference type="GO" id="GO:0016020">
    <property type="term" value="C:membrane"/>
    <property type="evidence" value="ECO:0007669"/>
    <property type="project" value="UniProtKB-SubCell"/>
</dbReference>
<reference evidence="9" key="1">
    <citation type="submission" date="2017-06" db="EMBL/GenBank/DDBJ databases">
        <authorList>
            <person name="Cremers G."/>
        </authorList>
    </citation>
    <scope>NUCLEOTIDE SEQUENCE [LARGE SCALE GENOMIC DNA]</scope>
</reference>
<dbReference type="InterPro" id="IPR009915">
    <property type="entry name" value="NnrU_dom"/>
</dbReference>
<evidence type="ECO:0000256" key="3">
    <source>
        <dbReference type="ARBA" id="ARBA00022692"/>
    </source>
</evidence>
<feature type="domain" description="NnrU" evidence="7">
    <location>
        <begin position="7"/>
        <end position="134"/>
    </location>
</feature>
<evidence type="ECO:0000313" key="8">
    <source>
        <dbReference type="EMBL" id="SNQ62480.1"/>
    </source>
</evidence>
<accession>A0A284VT68</accession>
<keyword evidence="4 6" id="KW-1133">Transmembrane helix</keyword>
<comment type="similarity">
    <text evidence="2">Belongs to the nurim family.</text>
</comment>
<dbReference type="InterPro" id="IPR033580">
    <property type="entry name" value="Nurim-like"/>
</dbReference>
<dbReference type="Pfam" id="PF07298">
    <property type="entry name" value="NnrU"/>
    <property type="match status" value="1"/>
</dbReference>
<dbReference type="OrthoDB" id="148346at2157"/>
<name>A0A284VT68_9EURY</name>
<gene>
    <name evidence="8" type="ORF">MNV_740031</name>
</gene>
<feature type="transmembrane region" description="Helical" evidence="6">
    <location>
        <begin position="40"/>
        <end position="61"/>
    </location>
</feature>
<evidence type="ECO:0000256" key="1">
    <source>
        <dbReference type="ARBA" id="ARBA00004141"/>
    </source>
</evidence>
<dbReference type="PANTHER" id="PTHR31040">
    <property type="entry name" value="NURIM"/>
    <property type="match status" value="1"/>
</dbReference>
<dbReference type="Proteomes" id="UP000218615">
    <property type="component" value="Unassembled WGS sequence"/>
</dbReference>
<evidence type="ECO:0000259" key="7">
    <source>
        <dbReference type="Pfam" id="PF07298"/>
    </source>
</evidence>
<dbReference type="Gene3D" id="1.20.120.1630">
    <property type="match status" value="1"/>
</dbReference>